<sequence length="591" mass="67124">MRYLLLLMLLLLPHQNRAEPATEFHIHLRVDSTGLSSAQLQAAYYRSSMQPQRLRLGHHQLVVTGFDRDKKKVYSATVDDPRWFHAEVFNPDDGTPVQQQHLQQPEGILRLQIPRHLFVETLVIEEADNKKMLTPIAIELSSVLPLTSTTQAIDLDLLAQQGVYPVLFSGDPANRVDMIVLSEGYTVHSLPRFAAEVENIVTGYFNDPVYQNFQGHFNIWRVEVASQQDGTGYGSPINTRFRSYFNCFNIARLLCVNENLVFQYLYSVLPADAIDKVLVVVNSQMYGGAGGQVATISLAPAAIDLALHELGHSFAGLADEYEYGNCSIFEPASANVTRFSTAAKWRHWQLAVSHISSYQGAMYCSNGMYRPTYNSMMRQLGQPFYEVNQEAIVRSIYARVDPIDQVLPQPGEIILQPGEQQLFSTDTLTNSEHSIRSRWYLNDQLVSEQTEWLFDGVDHPEGLYEVRLHVQDETSYVLSDPQQRLHSERHWQIQYGSSCTVPSRIDRVQLSGVHARGFRLSWLPQATASHYDVYYWHTVNQQWLLSRTTSSNSVLYSNSQPGSTFYMRVTARNSCGEAPPSNYVTVRLPFQ</sequence>
<gene>
    <name evidence="3" type="ORF">SAMN04488051_102234</name>
</gene>
<dbReference type="PROSITE" id="PS50853">
    <property type="entry name" value="FN3"/>
    <property type="match status" value="1"/>
</dbReference>
<dbReference type="SUPFAM" id="SSF49265">
    <property type="entry name" value="Fibronectin type III"/>
    <property type="match status" value="1"/>
</dbReference>
<dbReference type="InterPro" id="IPR003961">
    <property type="entry name" value="FN3_dom"/>
</dbReference>
<dbReference type="AlphaFoldDB" id="A0A1H3ZM85"/>
<name>A0A1H3ZM85_ALKAM</name>
<keyword evidence="1" id="KW-0732">Signal</keyword>
<accession>A0A1H3ZM85</accession>
<reference evidence="3 4" key="1">
    <citation type="submission" date="2016-10" db="EMBL/GenBank/DDBJ databases">
        <authorList>
            <person name="de Groot N.N."/>
        </authorList>
    </citation>
    <scope>NUCLEOTIDE SEQUENCE [LARGE SCALE GENOMIC DNA]</scope>
    <source>
        <strain evidence="3 4">CGMCC 1.3430</strain>
    </source>
</reference>
<dbReference type="RefSeq" id="WP_091340305.1">
    <property type="nucleotide sequence ID" value="NZ_FNRM01000002.1"/>
</dbReference>
<dbReference type="EMBL" id="FNRM01000002">
    <property type="protein sequence ID" value="SEA24312.1"/>
    <property type="molecule type" value="Genomic_DNA"/>
</dbReference>
<feature type="chain" id="PRO_5011484995" evidence="1">
    <location>
        <begin position="19"/>
        <end position="591"/>
    </location>
</feature>
<evidence type="ECO:0000256" key="1">
    <source>
        <dbReference type="SAM" id="SignalP"/>
    </source>
</evidence>
<dbReference type="Gene3D" id="2.60.40.10">
    <property type="entry name" value="Immunoglobulins"/>
    <property type="match status" value="1"/>
</dbReference>
<dbReference type="GO" id="GO:0008237">
    <property type="term" value="F:metallopeptidase activity"/>
    <property type="evidence" value="ECO:0007669"/>
    <property type="project" value="InterPro"/>
</dbReference>
<dbReference type="InterPro" id="IPR024079">
    <property type="entry name" value="MetalloPept_cat_dom_sf"/>
</dbReference>
<dbReference type="STRING" id="152573.SAMN04488051_102234"/>
<dbReference type="Gene3D" id="3.40.390.10">
    <property type="entry name" value="Collagenase (Catalytic Domain)"/>
    <property type="match status" value="1"/>
</dbReference>
<dbReference type="SMART" id="SM00060">
    <property type="entry name" value="FN3"/>
    <property type="match status" value="1"/>
</dbReference>
<evidence type="ECO:0000313" key="4">
    <source>
        <dbReference type="Proteomes" id="UP000198773"/>
    </source>
</evidence>
<dbReference type="Pfam" id="PF09471">
    <property type="entry name" value="Peptidase_M64"/>
    <property type="match status" value="1"/>
</dbReference>
<dbReference type="Pfam" id="PF00041">
    <property type="entry name" value="fn3"/>
    <property type="match status" value="1"/>
</dbReference>
<feature type="domain" description="Fibronectin type-III" evidence="2">
    <location>
        <begin position="501"/>
        <end position="591"/>
    </location>
</feature>
<dbReference type="InterPro" id="IPR036116">
    <property type="entry name" value="FN3_sf"/>
</dbReference>
<dbReference type="InterPro" id="IPR013783">
    <property type="entry name" value="Ig-like_fold"/>
</dbReference>
<evidence type="ECO:0000259" key="2">
    <source>
        <dbReference type="PROSITE" id="PS50853"/>
    </source>
</evidence>
<protein>
    <submittedName>
        <fullName evidence="3">IgA peptidase. Metallo peptidase. MEROPS family M64</fullName>
    </submittedName>
</protein>
<dbReference type="Proteomes" id="UP000198773">
    <property type="component" value="Unassembled WGS sequence"/>
</dbReference>
<dbReference type="CDD" id="cd00063">
    <property type="entry name" value="FN3"/>
    <property type="match status" value="1"/>
</dbReference>
<keyword evidence="4" id="KW-1185">Reference proteome</keyword>
<dbReference type="OrthoDB" id="9143597at2"/>
<dbReference type="InterPro" id="IPR019026">
    <property type="entry name" value="Peptidase_M64_IgA"/>
</dbReference>
<organism evidence="3 4">
    <name type="scientific">Alkalimonas amylolytica</name>
    <dbReference type="NCBI Taxonomy" id="152573"/>
    <lineage>
        <taxon>Bacteria</taxon>
        <taxon>Pseudomonadati</taxon>
        <taxon>Pseudomonadota</taxon>
        <taxon>Gammaproteobacteria</taxon>
        <taxon>Alkalimonas</taxon>
    </lineage>
</organism>
<evidence type="ECO:0000313" key="3">
    <source>
        <dbReference type="EMBL" id="SEA24312.1"/>
    </source>
</evidence>
<proteinExistence type="predicted"/>
<feature type="signal peptide" evidence="1">
    <location>
        <begin position="1"/>
        <end position="18"/>
    </location>
</feature>